<dbReference type="STRING" id="200904.GCA_900168775_03125"/>
<sequence>MAKITFDVQSSNYDEIEIGDRVYNVYYDDASIEKYHEQAKKYAEKSKEFAAKDIENLSDEEVEQMKQESNDIAKDFIETFFGKGSFDEVFEACGRSSFNLVRVCDQLIEWMGSKTELANSEVAAKYKTKRKK</sequence>
<evidence type="ECO:0000313" key="1">
    <source>
        <dbReference type="EMBL" id="RBO92071.1"/>
    </source>
</evidence>
<dbReference type="RefSeq" id="WP_113870162.1">
    <property type="nucleotide sequence ID" value="NZ_BAABQN010000017.1"/>
</dbReference>
<evidence type="ECO:0000313" key="2">
    <source>
        <dbReference type="Proteomes" id="UP000252254"/>
    </source>
</evidence>
<dbReference type="EMBL" id="QNRI01000017">
    <property type="protein sequence ID" value="RBO92071.1"/>
    <property type="molecule type" value="Genomic_DNA"/>
</dbReference>
<reference evidence="1 2" key="1">
    <citation type="submission" date="2018-06" db="EMBL/GenBank/DDBJ databases">
        <title>Genomic Encyclopedia of Type Strains, Phase IV (KMG-IV): sequencing the most valuable type-strain genomes for metagenomic binning, comparative biology and taxonomic classification.</title>
        <authorList>
            <person name="Goeker M."/>
        </authorList>
    </citation>
    <scope>NUCLEOTIDE SEQUENCE [LARGE SCALE GENOMIC DNA]</scope>
    <source>
        <strain evidence="1 2">DSM 15140</strain>
    </source>
</reference>
<dbReference type="Proteomes" id="UP000252254">
    <property type="component" value="Unassembled WGS sequence"/>
</dbReference>
<dbReference type="OrthoDB" id="2971361at2"/>
<protein>
    <submittedName>
        <fullName evidence="1">Uncharacterized protein</fullName>
    </submittedName>
</protein>
<keyword evidence="2" id="KW-1185">Reference proteome</keyword>
<dbReference type="AlphaFoldDB" id="A0A366DPP1"/>
<proteinExistence type="predicted"/>
<name>A0A366DPP1_9BACI</name>
<comment type="caution">
    <text evidence="1">The sequence shown here is derived from an EMBL/GenBank/DDBJ whole genome shotgun (WGS) entry which is preliminary data.</text>
</comment>
<organism evidence="1 2">
    <name type="scientific">Paraliobacillus ryukyuensis</name>
    <dbReference type="NCBI Taxonomy" id="200904"/>
    <lineage>
        <taxon>Bacteria</taxon>
        <taxon>Bacillati</taxon>
        <taxon>Bacillota</taxon>
        <taxon>Bacilli</taxon>
        <taxon>Bacillales</taxon>
        <taxon>Bacillaceae</taxon>
        <taxon>Paraliobacillus</taxon>
    </lineage>
</organism>
<gene>
    <name evidence="1" type="ORF">DES48_11735</name>
</gene>
<accession>A0A366DPP1</accession>